<feature type="domain" description="FAD dependent oxidoreductase" evidence="3">
    <location>
        <begin position="7"/>
        <end position="364"/>
    </location>
</feature>
<dbReference type="Gene3D" id="3.30.9.10">
    <property type="entry name" value="D-Amino Acid Oxidase, subunit A, domain 2"/>
    <property type="match status" value="1"/>
</dbReference>
<keyword evidence="2" id="KW-0812">Transmembrane</keyword>
<keyword evidence="1" id="KW-0560">Oxidoreductase</keyword>
<evidence type="ECO:0000259" key="3">
    <source>
        <dbReference type="Pfam" id="PF01266"/>
    </source>
</evidence>
<name>A0A3S2ZBB5_9PROT</name>
<feature type="transmembrane region" description="Helical" evidence="2">
    <location>
        <begin position="6"/>
        <end position="24"/>
    </location>
</feature>
<keyword evidence="5" id="KW-1185">Reference proteome</keyword>
<dbReference type="PANTHER" id="PTHR13847">
    <property type="entry name" value="SARCOSINE DEHYDROGENASE-RELATED"/>
    <property type="match status" value="1"/>
</dbReference>
<dbReference type="InterPro" id="IPR006076">
    <property type="entry name" value="FAD-dep_OxRdtase"/>
</dbReference>
<dbReference type="Gene3D" id="3.50.50.60">
    <property type="entry name" value="FAD/NAD(P)-binding domain"/>
    <property type="match status" value="1"/>
</dbReference>
<dbReference type="SUPFAM" id="SSF51905">
    <property type="entry name" value="FAD/NAD(P)-binding domain"/>
    <property type="match status" value="1"/>
</dbReference>
<dbReference type="GO" id="GO:0005737">
    <property type="term" value="C:cytoplasm"/>
    <property type="evidence" value="ECO:0007669"/>
    <property type="project" value="TreeGrafter"/>
</dbReference>
<dbReference type="InterPro" id="IPR036188">
    <property type="entry name" value="FAD/NAD-bd_sf"/>
</dbReference>
<keyword evidence="2" id="KW-1133">Transmembrane helix</keyword>
<evidence type="ECO:0000256" key="1">
    <source>
        <dbReference type="ARBA" id="ARBA00023002"/>
    </source>
</evidence>
<dbReference type="GO" id="GO:0016491">
    <property type="term" value="F:oxidoreductase activity"/>
    <property type="evidence" value="ECO:0007669"/>
    <property type="project" value="UniProtKB-KW"/>
</dbReference>
<dbReference type="PANTHER" id="PTHR13847:SF287">
    <property type="entry name" value="FAD-DEPENDENT OXIDOREDUCTASE DOMAIN-CONTAINING PROTEIN 1"/>
    <property type="match status" value="1"/>
</dbReference>
<evidence type="ECO:0000313" key="4">
    <source>
        <dbReference type="EMBL" id="RVU38644.1"/>
    </source>
</evidence>
<reference evidence="5" key="1">
    <citation type="submission" date="2019-01" db="EMBL/GenBank/DDBJ databases">
        <title>Gri0909 isolated from a small marine red alga.</title>
        <authorList>
            <person name="Kim J."/>
            <person name="Jeong S.E."/>
            <person name="Jeon C.O."/>
        </authorList>
    </citation>
    <scope>NUCLEOTIDE SEQUENCE [LARGE SCALE GENOMIC DNA]</scope>
    <source>
        <strain evidence="5">Gri0909</strain>
    </source>
</reference>
<sequence length="395" mass="43407">MTSKAFDVVVIGGGVIGSAIAYFLSNRPDFTGSIAVIERDQTYEYASAPRSLGGVRQQFTTPENIKISQYTAEFLAEIGDLLEVDGDRPDVGFKKQGYLFLGTPGMEDGMRRIHDIQNRENAPVTLLDADAMAVKFPWLNLEGISLGSFGTANEGWIDPFALLQAFRRKARALGATYFDDEAVGIDRDGNKVTAVHLKGGETLSAGIVVNAAGYRGGKVAAMAGADLPVRPRKRSVFVVDIKEQIPGHPLLIDHTGVYWRPEGQYFVCGKSPDEDNDPEVEDDDFEVDHAWFENEIWPVMAERCSKFEALKVVNFWAGMYDMNLFDHNAVIGPHPEITNLFFANGFSGHGIQQSPAVGRALSELIVTGKFETLDLSAFRFDRIAAGEKFLEEAVV</sequence>
<proteinExistence type="predicted"/>
<dbReference type="Pfam" id="PF01266">
    <property type="entry name" value="DAO"/>
    <property type="match status" value="1"/>
</dbReference>
<dbReference type="EMBL" id="SADE01000001">
    <property type="protein sequence ID" value="RVU38644.1"/>
    <property type="molecule type" value="Genomic_DNA"/>
</dbReference>
<dbReference type="AlphaFoldDB" id="A0A3S2ZBB5"/>
<dbReference type="RefSeq" id="WP_127764017.1">
    <property type="nucleotide sequence ID" value="NZ_SADE01000001.1"/>
</dbReference>
<accession>A0A3S2ZBB5</accession>
<evidence type="ECO:0000313" key="5">
    <source>
        <dbReference type="Proteomes" id="UP000287447"/>
    </source>
</evidence>
<keyword evidence="2" id="KW-0472">Membrane</keyword>
<comment type="caution">
    <text evidence="4">The sequence shown here is derived from an EMBL/GenBank/DDBJ whole genome shotgun (WGS) entry which is preliminary data.</text>
</comment>
<protein>
    <submittedName>
        <fullName evidence="4">FAD-binding oxidoreductase</fullName>
    </submittedName>
</protein>
<dbReference type="OrthoDB" id="9806452at2"/>
<organism evidence="4 5">
    <name type="scientific">Hwanghaeella grinnelliae</name>
    <dbReference type="NCBI Taxonomy" id="2500179"/>
    <lineage>
        <taxon>Bacteria</taxon>
        <taxon>Pseudomonadati</taxon>
        <taxon>Pseudomonadota</taxon>
        <taxon>Alphaproteobacteria</taxon>
        <taxon>Rhodospirillales</taxon>
        <taxon>Rhodospirillaceae</taxon>
        <taxon>Hwanghaeella</taxon>
    </lineage>
</organism>
<dbReference type="GO" id="GO:0032981">
    <property type="term" value="P:mitochondrial respiratory chain complex I assembly"/>
    <property type="evidence" value="ECO:0007669"/>
    <property type="project" value="TreeGrafter"/>
</dbReference>
<gene>
    <name evidence="4" type="ORF">EOI86_05045</name>
</gene>
<evidence type="ECO:0000256" key="2">
    <source>
        <dbReference type="SAM" id="Phobius"/>
    </source>
</evidence>
<dbReference type="Proteomes" id="UP000287447">
    <property type="component" value="Unassembled WGS sequence"/>
</dbReference>